<evidence type="ECO:0000313" key="1">
    <source>
        <dbReference type="EMBL" id="MUI14141.1"/>
    </source>
</evidence>
<dbReference type="OrthoDB" id="8781137at2"/>
<name>A0A6I3XKH7_9BURK</name>
<keyword evidence="2" id="KW-1185">Reference proteome</keyword>
<dbReference type="RefSeq" id="WP_155709869.1">
    <property type="nucleotide sequence ID" value="NZ_BMWU01000002.1"/>
</dbReference>
<accession>A0A6I3XKH7</accession>
<sequence length="122" mass="13061">MSSKHNPHFARADRAAYELGHLLRKLPENLLAAEHLALDQRLIVQAARNHADNASTTLLRGIEALGSVLLAAGTDAQSGIEPRILMGLGELIAHLAVEAQFVRELSENLGNAIEPPEFGGTP</sequence>
<dbReference type="EMBL" id="WNWM01000002">
    <property type="protein sequence ID" value="MUI14141.1"/>
    <property type="molecule type" value="Genomic_DNA"/>
</dbReference>
<proteinExistence type="predicted"/>
<gene>
    <name evidence="1" type="ORF">GJV26_16995</name>
</gene>
<protein>
    <submittedName>
        <fullName evidence="1">Uncharacterized protein</fullName>
    </submittedName>
</protein>
<dbReference type="AlphaFoldDB" id="A0A6I3XKH7"/>
<reference evidence="1 2" key="1">
    <citation type="submission" date="2019-11" db="EMBL/GenBank/DDBJ databases">
        <title>Draft Genome Sequences of Six Type Strains of the Genus Massilia.</title>
        <authorList>
            <person name="Miess H."/>
            <person name="Frediansyah A."/>
            <person name="Goeker M."/>
            <person name="Gross H."/>
        </authorList>
    </citation>
    <scope>NUCLEOTIDE SEQUENCE [LARGE SCALE GENOMIC DNA]</scope>
    <source>
        <strain evidence="1 2">DSM 17513</strain>
    </source>
</reference>
<comment type="caution">
    <text evidence="1">The sequence shown here is derived from an EMBL/GenBank/DDBJ whole genome shotgun (WGS) entry which is preliminary data.</text>
</comment>
<evidence type="ECO:0000313" key="2">
    <source>
        <dbReference type="Proteomes" id="UP000431684"/>
    </source>
</evidence>
<organism evidence="1 2">
    <name type="scientific">Pseudoduganella dura</name>
    <dbReference type="NCBI Taxonomy" id="321982"/>
    <lineage>
        <taxon>Bacteria</taxon>
        <taxon>Pseudomonadati</taxon>
        <taxon>Pseudomonadota</taxon>
        <taxon>Betaproteobacteria</taxon>
        <taxon>Burkholderiales</taxon>
        <taxon>Oxalobacteraceae</taxon>
        <taxon>Telluria group</taxon>
        <taxon>Pseudoduganella</taxon>
    </lineage>
</organism>
<dbReference type="Proteomes" id="UP000431684">
    <property type="component" value="Unassembled WGS sequence"/>
</dbReference>